<sequence length="156" mass="17170">MKCLQKLAVLWLMLVSSFAFAQSEQLVAEIISSDSPPVGVVFEVMEWEEGTFTGILNQISHFSDTLKAKHPNIEVAVVSHGSEQFALLKENQGSQSGVHDLTQSLVSNGISVEVCATHASWYGKDASDFADHVEVVERAPMAIRAYQEKGYVLIRM</sequence>
<keyword evidence="1" id="KW-0732">Signal</keyword>
<proteinExistence type="predicted"/>
<dbReference type="Gene3D" id="3.40.1260.10">
    <property type="entry name" value="DsrEFH-like"/>
    <property type="match status" value="1"/>
</dbReference>
<feature type="chain" id="PRO_5040765309" evidence="1">
    <location>
        <begin position="22"/>
        <end position="156"/>
    </location>
</feature>
<accession>A0A9X3CH33</accession>
<keyword evidence="3" id="KW-1185">Reference proteome</keyword>
<evidence type="ECO:0000256" key="1">
    <source>
        <dbReference type="SAM" id="SignalP"/>
    </source>
</evidence>
<dbReference type="Proteomes" id="UP001155586">
    <property type="component" value="Unassembled WGS sequence"/>
</dbReference>
<evidence type="ECO:0000313" key="3">
    <source>
        <dbReference type="Proteomes" id="UP001155586"/>
    </source>
</evidence>
<protein>
    <submittedName>
        <fullName evidence="2">DsrE family protein</fullName>
    </submittedName>
</protein>
<dbReference type="AlphaFoldDB" id="A0A9X3CH33"/>
<gene>
    <name evidence="2" type="ORF">MD483_17355</name>
</gene>
<name>A0A9X3CH33_9VIBR</name>
<evidence type="ECO:0000313" key="2">
    <source>
        <dbReference type="EMBL" id="MCW8335580.1"/>
    </source>
</evidence>
<dbReference type="RefSeq" id="WP_265688718.1">
    <property type="nucleotide sequence ID" value="NZ_JAKRRX010000124.1"/>
</dbReference>
<dbReference type="InterPro" id="IPR027396">
    <property type="entry name" value="DsrEFH-like"/>
</dbReference>
<dbReference type="SUPFAM" id="SSF75169">
    <property type="entry name" value="DsrEFH-like"/>
    <property type="match status" value="1"/>
</dbReference>
<feature type="signal peptide" evidence="1">
    <location>
        <begin position="1"/>
        <end position="21"/>
    </location>
</feature>
<organism evidence="2 3">
    <name type="scientific">Vibrio paucivorans</name>
    <dbReference type="NCBI Taxonomy" id="2829489"/>
    <lineage>
        <taxon>Bacteria</taxon>
        <taxon>Pseudomonadati</taxon>
        <taxon>Pseudomonadota</taxon>
        <taxon>Gammaproteobacteria</taxon>
        <taxon>Vibrionales</taxon>
        <taxon>Vibrionaceae</taxon>
        <taxon>Vibrio</taxon>
    </lineage>
</organism>
<comment type="caution">
    <text evidence="2">The sequence shown here is derived from an EMBL/GenBank/DDBJ whole genome shotgun (WGS) entry which is preliminary data.</text>
</comment>
<reference evidence="2" key="1">
    <citation type="submission" date="2022-02" db="EMBL/GenBank/DDBJ databases">
        <title>Vibrio sp. nov., a new bacterium isolated from Bohai sea, China.</title>
        <authorList>
            <person name="Yuan Y."/>
        </authorList>
    </citation>
    <scope>NUCLEOTIDE SEQUENCE</scope>
    <source>
        <strain evidence="2">DBSS07</strain>
    </source>
</reference>
<dbReference type="EMBL" id="JAKRRX010000124">
    <property type="protein sequence ID" value="MCW8335580.1"/>
    <property type="molecule type" value="Genomic_DNA"/>
</dbReference>